<feature type="transmembrane region" description="Helical" evidence="8">
    <location>
        <begin position="596"/>
        <end position="619"/>
    </location>
</feature>
<dbReference type="PANTHER" id="PTHR12011">
    <property type="entry name" value="ADHESION G-PROTEIN COUPLED RECEPTOR"/>
    <property type="match status" value="1"/>
</dbReference>
<dbReference type="InterPro" id="IPR013320">
    <property type="entry name" value="ConA-like_dom_sf"/>
</dbReference>
<evidence type="ECO:0000313" key="12">
    <source>
        <dbReference type="Ensembl" id="ENSATEP00000014188.2"/>
    </source>
</evidence>
<dbReference type="Gene3D" id="2.60.120.200">
    <property type="match status" value="1"/>
</dbReference>
<evidence type="ECO:0000256" key="7">
    <source>
        <dbReference type="PROSITE-ProRule" id="PRU01172"/>
    </source>
</evidence>
<dbReference type="Pfam" id="PF00002">
    <property type="entry name" value="7tm_2"/>
    <property type="match status" value="1"/>
</dbReference>
<comment type="subcellular location">
    <subcellularLocation>
        <location evidence="1">Membrane</location>
        <topology evidence="1">Multi-pass membrane protein</topology>
    </subcellularLocation>
</comment>
<dbReference type="Gene3D" id="2.60.220.50">
    <property type="match status" value="1"/>
</dbReference>
<gene>
    <name evidence="12" type="primary">ADGRD2</name>
</gene>
<dbReference type="Ensembl" id="ENSATET00000014417.2">
    <property type="protein sequence ID" value="ENSATEP00000014188.2"/>
    <property type="gene ID" value="ENSATEG00000009895.2"/>
</dbReference>
<dbReference type="Proteomes" id="UP000265040">
    <property type="component" value="Chromosome 9"/>
</dbReference>
<keyword evidence="3 8" id="KW-0812">Transmembrane</keyword>
<feature type="domain" description="G-protein coupled receptors family 2 profile 2" evidence="10">
    <location>
        <begin position="355"/>
        <end position="590"/>
    </location>
</feature>
<dbReference type="OrthoDB" id="1100386at2759"/>
<evidence type="ECO:0000256" key="8">
    <source>
        <dbReference type="SAM" id="Phobius"/>
    </source>
</evidence>
<dbReference type="Gene3D" id="1.20.1070.10">
    <property type="entry name" value="Rhodopsin 7-helix transmembrane proteins"/>
    <property type="match status" value="1"/>
</dbReference>
<name>A0A3Q1I9Q2_ANATE</name>
<feature type="transmembrane region" description="Helical" evidence="8">
    <location>
        <begin position="419"/>
        <end position="438"/>
    </location>
</feature>
<dbReference type="FunFam" id="1.20.1070.10:FF:000252">
    <property type="entry name" value="Adhesion G protein-coupled receptor D2"/>
    <property type="match status" value="1"/>
</dbReference>
<dbReference type="SUPFAM" id="SSF49899">
    <property type="entry name" value="Concanavalin A-like lectins/glucanases"/>
    <property type="match status" value="1"/>
</dbReference>
<evidence type="ECO:0000256" key="6">
    <source>
        <dbReference type="ARBA" id="ARBA00023157"/>
    </source>
</evidence>
<dbReference type="PRINTS" id="PR00249">
    <property type="entry name" value="GPCRSECRETIN"/>
</dbReference>
<feature type="transmembrane region" description="Helical" evidence="8">
    <location>
        <begin position="357"/>
        <end position="382"/>
    </location>
</feature>
<dbReference type="Pfam" id="PF00354">
    <property type="entry name" value="Pentaxin"/>
    <property type="match status" value="1"/>
</dbReference>
<dbReference type="GO" id="GO:0007166">
    <property type="term" value="P:cell surface receptor signaling pathway"/>
    <property type="evidence" value="ECO:0007669"/>
    <property type="project" value="InterPro"/>
</dbReference>
<evidence type="ECO:0000259" key="9">
    <source>
        <dbReference type="PROSITE" id="PS50221"/>
    </source>
</evidence>
<evidence type="ECO:0000259" key="10">
    <source>
        <dbReference type="PROSITE" id="PS50261"/>
    </source>
</evidence>
<feature type="transmembrane region" description="Helical" evidence="8">
    <location>
        <begin position="394"/>
        <end position="413"/>
    </location>
</feature>
<accession>A0A3Q1I9Q2</accession>
<dbReference type="SMART" id="SM00303">
    <property type="entry name" value="GPS"/>
    <property type="match status" value="1"/>
</dbReference>
<dbReference type="InterPro" id="IPR046338">
    <property type="entry name" value="GAIN_dom_sf"/>
</dbReference>
<proteinExistence type="inferred from homology"/>
<organism evidence="12 13">
    <name type="scientific">Anabas testudineus</name>
    <name type="common">Climbing perch</name>
    <name type="synonym">Anthias testudineus</name>
    <dbReference type="NCBI Taxonomy" id="64144"/>
    <lineage>
        <taxon>Eukaryota</taxon>
        <taxon>Metazoa</taxon>
        <taxon>Chordata</taxon>
        <taxon>Craniata</taxon>
        <taxon>Vertebrata</taxon>
        <taxon>Euteleostomi</taxon>
        <taxon>Actinopterygii</taxon>
        <taxon>Neopterygii</taxon>
        <taxon>Teleostei</taxon>
        <taxon>Neoteleostei</taxon>
        <taxon>Acanthomorphata</taxon>
        <taxon>Anabantaria</taxon>
        <taxon>Anabantiformes</taxon>
        <taxon>Anabantoidei</taxon>
        <taxon>Anabantidae</taxon>
        <taxon>Anabas</taxon>
    </lineage>
</organism>
<protein>
    <submittedName>
        <fullName evidence="12">Uncharacterized protein</fullName>
    </submittedName>
</protein>
<dbReference type="PROSITE" id="PS50221">
    <property type="entry name" value="GAIN_B"/>
    <property type="match status" value="1"/>
</dbReference>
<dbReference type="AlphaFoldDB" id="A0A3Q1I9Q2"/>
<evidence type="ECO:0000256" key="3">
    <source>
        <dbReference type="ARBA" id="ARBA00022692"/>
    </source>
</evidence>
<feature type="transmembrane region" description="Helical" evidence="8">
    <location>
        <begin position="556"/>
        <end position="584"/>
    </location>
</feature>
<dbReference type="InterPro" id="IPR057244">
    <property type="entry name" value="GAIN_B"/>
</dbReference>
<dbReference type="InterPro" id="IPR000203">
    <property type="entry name" value="GPS"/>
</dbReference>
<dbReference type="GO" id="GO:0007189">
    <property type="term" value="P:adenylate cyclase-activating G protein-coupled receptor signaling pathway"/>
    <property type="evidence" value="ECO:0007669"/>
    <property type="project" value="TreeGrafter"/>
</dbReference>
<evidence type="ECO:0000256" key="1">
    <source>
        <dbReference type="ARBA" id="ARBA00004141"/>
    </source>
</evidence>
<dbReference type="GeneTree" id="ENSGT00940000161534"/>
<dbReference type="GO" id="GO:0004930">
    <property type="term" value="F:G protein-coupled receptor activity"/>
    <property type="evidence" value="ECO:0007669"/>
    <property type="project" value="InterPro"/>
</dbReference>
<keyword evidence="5 8" id="KW-0472">Membrane</keyword>
<dbReference type="PANTHER" id="PTHR12011:SF58">
    <property type="entry name" value="ADHESION G-PROTEIN COUPLED RECEPTOR D2"/>
    <property type="match status" value="1"/>
</dbReference>
<comment type="caution">
    <text evidence="7">Lacks conserved residue(s) required for the propagation of feature annotation.</text>
</comment>
<sequence>GDSHGETHKSPFSAWQFHGTGLSWPFTHFWTSKIITHVFDRCFTVYDVQVPALNFPKESREGFARVNMSFPDLSSVSVCVRVQWDPEWNEVSTIFSYASPVFTNEFQLRGQVDMQGRIILALIIQGKHLPYKASFSNDGAWHHICVTWDRSSGQWAIYVDGDRKDMGSGTDTSKDIHGDGILILGQDQDSFGGNFTEPFFGNITDLNVWNMSLETTHVSALNACSPITQEAFFSWNLDHLSSHLVVKEVQALLFCPGKITHLYLYLGTVLGSSVISTTVLVDDQPISMAVRFQLQHRVQVSKLSQPAGGWWNTKGCEVVSKQYGYTVCYCNHTTNFALLLQVYEVQRSPENEKALQVLTFIGCGVSLCGLLFTFILFIAVGVPKSDRTTVHKNLIVALGIAELLLMCSDWASANETACLVVTALLHLFFMASFSWMLVEGLLLWSKVVSVNISEDRRMKLYYMIGWGLPVLIVGVTLAISVEKYRADDHCWLNVTTDTIWAFVGPVIFVLAVNAVVLSRVVMVTVSSAHRRAKMLSPSSASKMQTFDLTWAVTRPVLILLPVLGLTWLCGVLVHLSIVVAYVFIALNAFQVNKDMVSNLISFFVFKSNVLSELTFSLIVKSHCSKRGSKLVFCKCYFGPKQAPQESHFTVITALTHMIPVLTHFSFS</sequence>
<dbReference type="SMART" id="SM00159">
    <property type="entry name" value="PTX"/>
    <property type="match status" value="1"/>
</dbReference>
<reference evidence="12" key="2">
    <citation type="submission" date="2025-08" db="UniProtKB">
        <authorList>
            <consortium name="Ensembl"/>
        </authorList>
    </citation>
    <scope>IDENTIFICATION</scope>
</reference>
<dbReference type="PROSITE" id="PS51828">
    <property type="entry name" value="PTX_2"/>
    <property type="match status" value="1"/>
</dbReference>
<feature type="domain" description="GAIN-B" evidence="9">
    <location>
        <begin position="202"/>
        <end position="346"/>
    </location>
</feature>
<evidence type="ECO:0000256" key="2">
    <source>
        <dbReference type="ARBA" id="ARBA00007343"/>
    </source>
</evidence>
<keyword evidence="13" id="KW-1185">Reference proteome</keyword>
<dbReference type="InterPro" id="IPR001759">
    <property type="entry name" value="PTX_dom"/>
</dbReference>
<evidence type="ECO:0000256" key="5">
    <source>
        <dbReference type="ARBA" id="ARBA00023136"/>
    </source>
</evidence>
<evidence type="ECO:0000256" key="4">
    <source>
        <dbReference type="ARBA" id="ARBA00022989"/>
    </source>
</evidence>
<feature type="domain" description="Pentraxin (PTX)" evidence="11">
    <location>
        <begin position="49"/>
        <end position="255"/>
    </location>
</feature>
<dbReference type="InterPro" id="IPR017981">
    <property type="entry name" value="GPCR_2-like_7TM"/>
</dbReference>
<dbReference type="InParanoid" id="A0A3Q1I9Q2"/>
<dbReference type="STRING" id="64144.ENSATEP00000014188"/>
<comment type="similarity">
    <text evidence="2">Belongs to the G-protein coupled receptor 2 family. Adhesion G-protein coupled receptor (ADGR) subfamily.</text>
</comment>
<feature type="transmembrane region" description="Helical" evidence="8">
    <location>
        <begin position="459"/>
        <end position="479"/>
    </location>
</feature>
<reference evidence="12" key="3">
    <citation type="submission" date="2025-09" db="UniProtKB">
        <authorList>
            <consortium name="Ensembl"/>
        </authorList>
    </citation>
    <scope>IDENTIFICATION</scope>
</reference>
<feature type="transmembrane region" description="Helical" evidence="8">
    <location>
        <begin position="499"/>
        <end position="525"/>
    </location>
</feature>
<dbReference type="Pfam" id="PF01825">
    <property type="entry name" value="GPS"/>
    <property type="match status" value="1"/>
</dbReference>
<reference evidence="12" key="1">
    <citation type="submission" date="2021-04" db="EMBL/GenBank/DDBJ databases">
        <authorList>
            <consortium name="Wellcome Sanger Institute Data Sharing"/>
        </authorList>
    </citation>
    <scope>NUCLEOTIDE SEQUENCE [LARGE SCALE GENOMIC DNA]</scope>
</reference>
<keyword evidence="6" id="KW-1015">Disulfide bond</keyword>
<evidence type="ECO:0000313" key="13">
    <source>
        <dbReference type="Proteomes" id="UP000265040"/>
    </source>
</evidence>
<dbReference type="InterPro" id="IPR000832">
    <property type="entry name" value="GPCR_2_secretin-like"/>
</dbReference>
<evidence type="ECO:0000259" key="11">
    <source>
        <dbReference type="PROSITE" id="PS51828"/>
    </source>
</evidence>
<dbReference type="PROSITE" id="PS50261">
    <property type="entry name" value="G_PROTEIN_RECEP_F2_4"/>
    <property type="match status" value="1"/>
</dbReference>
<dbReference type="GO" id="GO:0005886">
    <property type="term" value="C:plasma membrane"/>
    <property type="evidence" value="ECO:0007669"/>
    <property type="project" value="TreeGrafter"/>
</dbReference>
<keyword evidence="4 8" id="KW-1133">Transmembrane helix</keyword>